<comment type="caution">
    <text evidence="1">The sequence shown here is derived from an EMBL/GenBank/DDBJ whole genome shotgun (WGS) entry which is preliminary data.</text>
</comment>
<name>A0A0D7WAI7_9FLAO</name>
<dbReference type="EMBL" id="JTDW01000004">
    <property type="protein sequence ID" value="KJD36166.1"/>
    <property type="molecule type" value="Genomic_DNA"/>
</dbReference>
<sequence length="129" mass="15535">MDKPDLQNRKDVYLLVSSFYKKVKNDEVLAPFFHVINDWDDHLENLTSFWESSLFLKTKYYGNPLKTHIQIDEDNKHVINQEHFGLWLNLWLETVNELFEGEYAEIAKNRARKMSTFLYMKIFEARTVK</sequence>
<dbReference type="OrthoDB" id="25954at2"/>
<proteinExistence type="predicted"/>
<dbReference type="InterPro" id="IPR012292">
    <property type="entry name" value="Globin/Proto"/>
</dbReference>
<dbReference type="GO" id="GO:0019825">
    <property type="term" value="F:oxygen binding"/>
    <property type="evidence" value="ECO:0007669"/>
    <property type="project" value="InterPro"/>
</dbReference>
<keyword evidence="2" id="KW-1185">Reference proteome</keyword>
<dbReference type="CDD" id="cd08916">
    <property type="entry name" value="TrHb3_P"/>
    <property type="match status" value="1"/>
</dbReference>
<dbReference type="SUPFAM" id="SSF46458">
    <property type="entry name" value="Globin-like"/>
    <property type="match status" value="1"/>
</dbReference>
<dbReference type="AlphaFoldDB" id="A0A0D7WAI7"/>
<accession>A0A0D7WAI7</accession>
<reference evidence="1 2" key="1">
    <citation type="submission" date="2014-11" db="EMBL/GenBank/DDBJ databases">
        <title>Tamlana sedimentorum sp. nov., isolated from shallow sand sediments of the Sea of Japan.</title>
        <authorList>
            <person name="Romanenko L.A."/>
        </authorList>
    </citation>
    <scope>NUCLEOTIDE SEQUENCE [LARGE SCALE GENOMIC DNA]</scope>
    <source>
        <strain evidence="1 2">JCM 19808</strain>
    </source>
</reference>
<dbReference type="STRING" id="1435349.PW52_06060"/>
<dbReference type="GO" id="GO:0020037">
    <property type="term" value="F:heme binding"/>
    <property type="evidence" value="ECO:0007669"/>
    <property type="project" value="InterPro"/>
</dbReference>
<protein>
    <submittedName>
        <fullName evidence="1">Globin</fullName>
    </submittedName>
</protein>
<dbReference type="InterPro" id="IPR009050">
    <property type="entry name" value="Globin-like_sf"/>
</dbReference>
<gene>
    <name evidence="1" type="ORF">PW52_06060</name>
</gene>
<dbReference type="RefSeq" id="WP_044632028.1">
    <property type="nucleotide sequence ID" value="NZ_JTDW01000004.1"/>
</dbReference>
<dbReference type="PATRIC" id="fig|1435349.4.peg.2171"/>
<evidence type="ECO:0000313" key="1">
    <source>
        <dbReference type="EMBL" id="KJD36166.1"/>
    </source>
</evidence>
<evidence type="ECO:0000313" key="2">
    <source>
        <dbReference type="Proteomes" id="UP000032578"/>
    </source>
</evidence>
<dbReference type="Gene3D" id="1.10.490.10">
    <property type="entry name" value="Globins"/>
    <property type="match status" value="1"/>
</dbReference>
<organism evidence="1 2">
    <name type="scientific">Neotamlana sedimentorum</name>
    <dbReference type="NCBI Taxonomy" id="1435349"/>
    <lineage>
        <taxon>Bacteria</taxon>
        <taxon>Pseudomonadati</taxon>
        <taxon>Bacteroidota</taxon>
        <taxon>Flavobacteriia</taxon>
        <taxon>Flavobacteriales</taxon>
        <taxon>Flavobacteriaceae</taxon>
        <taxon>Neotamlana</taxon>
    </lineage>
</organism>
<dbReference type="Proteomes" id="UP000032578">
    <property type="component" value="Unassembled WGS sequence"/>
</dbReference>